<accession>A0A4C1WR01</accession>
<dbReference type="Proteomes" id="UP000299102">
    <property type="component" value="Unassembled WGS sequence"/>
</dbReference>
<name>A0A4C1WR01_EUMVA</name>
<dbReference type="AlphaFoldDB" id="A0A4C1WR01"/>
<evidence type="ECO:0000313" key="2">
    <source>
        <dbReference type="Proteomes" id="UP000299102"/>
    </source>
</evidence>
<comment type="caution">
    <text evidence="1">The sequence shown here is derived from an EMBL/GenBank/DDBJ whole genome shotgun (WGS) entry which is preliminary data.</text>
</comment>
<evidence type="ECO:0000313" key="1">
    <source>
        <dbReference type="EMBL" id="GBP52972.1"/>
    </source>
</evidence>
<keyword evidence="2" id="KW-1185">Reference proteome</keyword>
<organism evidence="1 2">
    <name type="scientific">Eumeta variegata</name>
    <name type="common">Bagworm moth</name>
    <name type="synonym">Eumeta japonica</name>
    <dbReference type="NCBI Taxonomy" id="151549"/>
    <lineage>
        <taxon>Eukaryota</taxon>
        <taxon>Metazoa</taxon>
        <taxon>Ecdysozoa</taxon>
        <taxon>Arthropoda</taxon>
        <taxon>Hexapoda</taxon>
        <taxon>Insecta</taxon>
        <taxon>Pterygota</taxon>
        <taxon>Neoptera</taxon>
        <taxon>Endopterygota</taxon>
        <taxon>Lepidoptera</taxon>
        <taxon>Glossata</taxon>
        <taxon>Ditrysia</taxon>
        <taxon>Tineoidea</taxon>
        <taxon>Psychidae</taxon>
        <taxon>Oiketicinae</taxon>
        <taxon>Eumeta</taxon>
    </lineage>
</organism>
<gene>
    <name evidence="1" type="ORF">EVAR_97565_1</name>
</gene>
<protein>
    <submittedName>
        <fullName evidence="1">Uncharacterized protein</fullName>
    </submittedName>
</protein>
<reference evidence="1 2" key="1">
    <citation type="journal article" date="2019" name="Commun. Biol.">
        <title>The bagworm genome reveals a unique fibroin gene that provides high tensile strength.</title>
        <authorList>
            <person name="Kono N."/>
            <person name="Nakamura H."/>
            <person name="Ohtoshi R."/>
            <person name="Tomita M."/>
            <person name="Numata K."/>
            <person name="Arakawa K."/>
        </authorList>
    </citation>
    <scope>NUCLEOTIDE SEQUENCE [LARGE SCALE GENOMIC DNA]</scope>
</reference>
<sequence>MFSHLLIDTLRKYLTSAETRSPPVRLTSCTALFRRRPAVHEIPRYCRATATSSLVFGFFNLVSGNGLDRICSPAIENAKAVEKEWDRKRNISREKRPGLTHCGRALFFSPFWSNVLITDLINIPKL</sequence>
<dbReference type="EMBL" id="BGZK01000613">
    <property type="protein sequence ID" value="GBP52972.1"/>
    <property type="molecule type" value="Genomic_DNA"/>
</dbReference>
<proteinExistence type="predicted"/>